<keyword evidence="4 7" id="KW-0472">Membrane</keyword>
<feature type="transmembrane region" description="Helical" evidence="7">
    <location>
        <begin position="6"/>
        <end position="29"/>
    </location>
</feature>
<feature type="transmembrane region" description="Helical" evidence="7">
    <location>
        <begin position="82"/>
        <end position="100"/>
    </location>
</feature>
<evidence type="ECO:0000256" key="1">
    <source>
        <dbReference type="ARBA" id="ARBA00004141"/>
    </source>
</evidence>
<dbReference type="Proteomes" id="UP000193144">
    <property type="component" value="Unassembled WGS sequence"/>
</dbReference>
<evidence type="ECO:0000256" key="3">
    <source>
        <dbReference type="ARBA" id="ARBA00022989"/>
    </source>
</evidence>
<feature type="transmembrane region" description="Helical" evidence="7">
    <location>
        <begin position="120"/>
        <end position="142"/>
    </location>
</feature>
<sequence length="360" mass="40051">MPETKGPQIVVSLWIVTAIALVFMALRFFCKHRYSQRFGALDDIVLFVSWICIVLYAALTTLSVHYGLGRHVYEVDPANMPFVFKWMLIGELFGIIAIPLSKTSFSLTLLRITVRKPHKVFIWFIIISTNVIMWTCAFWLVFQCSPPHRLWHPNVPGKCANKNVTTHFALFAGLYSMCADFLLAACPWIIIGHLQMNRKEKFGVIFAMSLGILAGITAAVKVSFLPKVMHLPDPTYGFAGILIWTMVETAITIIAASIPFLRVLVRDSTSAGRASKPTGHSYQLHSTPGKIMSSRVQRRDRGNDDLSDKSILGASDSGTALPSADTGGIMKQQEIHVEWEGSDVELQSRRASQSVGARRP</sequence>
<dbReference type="GO" id="GO:0016020">
    <property type="term" value="C:membrane"/>
    <property type="evidence" value="ECO:0007669"/>
    <property type="project" value="UniProtKB-SubCell"/>
</dbReference>
<dbReference type="PANTHER" id="PTHR33048">
    <property type="entry name" value="PTH11-LIKE INTEGRAL MEMBRANE PROTEIN (AFU_ORTHOLOGUE AFUA_5G11245)"/>
    <property type="match status" value="1"/>
</dbReference>
<feature type="compositionally biased region" description="Polar residues" evidence="6">
    <location>
        <begin position="349"/>
        <end position="360"/>
    </location>
</feature>
<evidence type="ECO:0000313" key="9">
    <source>
        <dbReference type="EMBL" id="ORY01418.1"/>
    </source>
</evidence>
<reference evidence="9 10" key="1">
    <citation type="submission" date="2016-07" db="EMBL/GenBank/DDBJ databases">
        <title>Pervasive Adenine N6-methylation of Active Genes in Fungi.</title>
        <authorList>
            <consortium name="DOE Joint Genome Institute"/>
            <person name="Mondo S.J."/>
            <person name="Dannebaum R.O."/>
            <person name="Kuo R.C."/>
            <person name="Labutti K."/>
            <person name="Haridas S."/>
            <person name="Kuo A."/>
            <person name="Salamov A."/>
            <person name="Ahrendt S.R."/>
            <person name="Lipzen A."/>
            <person name="Sullivan W."/>
            <person name="Andreopoulos W.B."/>
            <person name="Clum A."/>
            <person name="Lindquist E."/>
            <person name="Daum C."/>
            <person name="Ramamoorthy G.K."/>
            <person name="Gryganskyi A."/>
            <person name="Culley D."/>
            <person name="Magnuson J.K."/>
            <person name="James T.Y."/>
            <person name="O'Malley M.A."/>
            <person name="Stajich J.E."/>
            <person name="Spatafora J.W."/>
            <person name="Visel A."/>
            <person name="Grigoriev I.V."/>
        </authorList>
    </citation>
    <scope>NUCLEOTIDE SEQUENCE [LARGE SCALE GENOMIC DNA]</scope>
    <source>
        <strain evidence="9 10">CBS 115471</strain>
    </source>
</reference>
<feature type="transmembrane region" description="Helical" evidence="7">
    <location>
        <begin position="41"/>
        <end position="62"/>
    </location>
</feature>
<evidence type="ECO:0000256" key="6">
    <source>
        <dbReference type="SAM" id="MobiDB-lite"/>
    </source>
</evidence>
<feature type="domain" description="Rhodopsin" evidence="8">
    <location>
        <begin position="26"/>
        <end position="266"/>
    </location>
</feature>
<dbReference type="PANTHER" id="PTHR33048:SF42">
    <property type="entry name" value="INTEGRAL MEMBRANE PROTEIN"/>
    <property type="match status" value="1"/>
</dbReference>
<dbReference type="Pfam" id="PF20684">
    <property type="entry name" value="Fung_rhodopsin"/>
    <property type="match status" value="1"/>
</dbReference>
<keyword evidence="2 7" id="KW-0812">Transmembrane</keyword>
<evidence type="ECO:0000256" key="4">
    <source>
        <dbReference type="ARBA" id="ARBA00023136"/>
    </source>
</evidence>
<organism evidence="9 10">
    <name type="scientific">Clohesyomyces aquaticus</name>
    <dbReference type="NCBI Taxonomy" id="1231657"/>
    <lineage>
        <taxon>Eukaryota</taxon>
        <taxon>Fungi</taxon>
        <taxon>Dikarya</taxon>
        <taxon>Ascomycota</taxon>
        <taxon>Pezizomycotina</taxon>
        <taxon>Dothideomycetes</taxon>
        <taxon>Pleosporomycetidae</taxon>
        <taxon>Pleosporales</taxon>
        <taxon>Lindgomycetaceae</taxon>
        <taxon>Clohesyomyces</taxon>
    </lineage>
</organism>
<gene>
    <name evidence="9" type="ORF">BCR34DRAFT_605914</name>
</gene>
<evidence type="ECO:0000256" key="5">
    <source>
        <dbReference type="ARBA" id="ARBA00038359"/>
    </source>
</evidence>
<proteinExistence type="inferred from homology"/>
<feature type="compositionally biased region" description="Polar residues" evidence="6">
    <location>
        <begin position="271"/>
        <end position="286"/>
    </location>
</feature>
<evidence type="ECO:0000256" key="2">
    <source>
        <dbReference type="ARBA" id="ARBA00022692"/>
    </source>
</evidence>
<dbReference type="AlphaFoldDB" id="A0A1Y1YTQ8"/>
<feature type="region of interest" description="Disordered" evidence="6">
    <location>
        <begin position="271"/>
        <end position="360"/>
    </location>
</feature>
<feature type="transmembrane region" description="Helical" evidence="7">
    <location>
        <begin position="202"/>
        <end position="224"/>
    </location>
</feature>
<protein>
    <recommendedName>
        <fullName evidence="8">Rhodopsin domain-containing protein</fullName>
    </recommendedName>
</protein>
<dbReference type="STRING" id="1231657.A0A1Y1YTQ8"/>
<dbReference type="InterPro" id="IPR052337">
    <property type="entry name" value="SAT4-like"/>
</dbReference>
<keyword evidence="3 7" id="KW-1133">Transmembrane helix</keyword>
<dbReference type="OrthoDB" id="3934549at2759"/>
<feature type="compositionally biased region" description="Basic and acidic residues" evidence="6">
    <location>
        <begin position="297"/>
        <end position="308"/>
    </location>
</feature>
<evidence type="ECO:0000256" key="7">
    <source>
        <dbReference type="SAM" id="Phobius"/>
    </source>
</evidence>
<name>A0A1Y1YTQ8_9PLEO</name>
<accession>A0A1Y1YTQ8</accession>
<keyword evidence="10" id="KW-1185">Reference proteome</keyword>
<feature type="transmembrane region" description="Helical" evidence="7">
    <location>
        <begin position="236"/>
        <end position="265"/>
    </location>
</feature>
<comment type="caution">
    <text evidence="9">The sequence shown here is derived from an EMBL/GenBank/DDBJ whole genome shotgun (WGS) entry which is preliminary data.</text>
</comment>
<evidence type="ECO:0000259" key="8">
    <source>
        <dbReference type="Pfam" id="PF20684"/>
    </source>
</evidence>
<comment type="subcellular location">
    <subcellularLocation>
        <location evidence="1">Membrane</location>
        <topology evidence="1">Multi-pass membrane protein</topology>
    </subcellularLocation>
</comment>
<comment type="similarity">
    <text evidence="5">Belongs to the SAT4 family.</text>
</comment>
<dbReference type="EMBL" id="MCFA01000170">
    <property type="protein sequence ID" value="ORY01418.1"/>
    <property type="molecule type" value="Genomic_DNA"/>
</dbReference>
<feature type="transmembrane region" description="Helical" evidence="7">
    <location>
        <begin position="168"/>
        <end position="190"/>
    </location>
</feature>
<dbReference type="InterPro" id="IPR049326">
    <property type="entry name" value="Rhodopsin_dom_fungi"/>
</dbReference>
<evidence type="ECO:0000313" key="10">
    <source>
        <dbReference type="Proteomes" id="UP000193144"/>
    </source>
</evidence>